<name>A0ABR9EJR8_9GAMM</name>
<proteinExistence type="predicted"/>
<sequence length="314" mass="35294">MVSRVFLDESPTLPIVYKCHVPNVDLPTWYNQNEQQVLKDLADFGAVLFRGFNIHSEEDFQAFVAQGIKETAKYVEGATPRTKLAKGVYTATEFPADQEISLHNELSYVTEPPNKLAFCCLDAPDEGGQTQLVDVRKVLNRIGSEIASEFEKRDGWLLRRNYGNGYGPSVEKAFGMDDIEEIKAYGEKVDLKVTQLAADKVVTEQVRKAVHAHPVSGENVWFNHISFWHTNTLCPDVKARMEEDLSLAEFPYSTSYGDGSAIDDDTVEAIRLAYLEEEVKFDWVAGDVLLLDNWLVAHGRKPFKGDRKVLVAMG</sequence>
<keyword evidence="6" id="KW-1185">Reference proteome</keyword>
<keyword evidence="2" id="KW-0560">Oxidoreductase</keyword>
<evidence type="ECO:0000313" key="6">
    <source>
        <dbReference type="Proteomes" id="UP000615755"/>
    </source>
</evidence>
<dbReference type="SUPFAM" id="SSF51197">
    <property type="entry name" value="Clavaminate synthase-like"/>
    <property type="match status" value="1"/>
</dbReference>
<evidence type="ECO:0000313" key="5">
    <source>
        <dbReference type="EMBL" id="MBE0369963.1"/>
    </source>
</evidence>
<dbReference type="EMBL" id="AQGV01000014">
    <property type="protein sequence ID" value="MBE0369963.1"/>
    <property type="molecule type" value="Genomic_DNA"/>
</dbReference>
<dbReference type="Pfam" id="PF02668">
    <property type="entry name" value="TauD"/>
    <property type="match status" value="1"/>
</dbReference>
<dbReference type="Gene3D" id="3.60.130.10">
    <property type="entry name" value="Clavaminate synthase-like"/>
    <property type="match status" value="1"/>
</dbReference>
<dbReference type="Proteomes" id="UP000615755">
    <property type="component" value="Unassembled WGS sequence"/>
</dbReference>
<feature type="domain" description="TauD/TfdA-like" evidence="4">
    <location>
        <begin position="23"/>
        <end position="312"/>
    </location>
</feature>
<reference evidence="5 6" key="1">
    <citation type="submission" date="2015-03" db="EMBL/GenBank/DDBJ databases">
        <title>Genome sequence of Pseudoalteromonas aurantia.</title>
        <authorList>
            <person name="Xie B.-B."/>
            <person name="Rong J.-C."/>
            <person name="Qin Q.-L."/>
            <person name="Zhang Y.-Z."/>
        </authorList>
    </citation>
    <scope>NUCLEOTIDE SEQUENCE [LARGE SCALE GENOMIC DNA]</scope>
    <source>
        <strain evidence="5 6">208</strain>
    </source>
</reference>
<evidence type="ECO:0000256" key="2">
    <source>
        <dbReference type="ARBA" id="ARBA00023002"/>
    </source>
</evidence>
<keyword evidence="3" id="KW-0045">Antibiotic biosynthesis</keyword>
<dbReference type="InterPro" id="IPR050411">
    <property type="entry name" value="AlphaKG_dependent_hydroxylases"/>
</dbReference>
<evidence type="ECO:0000256" key="3">
    <source>
        <dbReference type="ARBA" id="ARBA00023194"/>
    </source>
</evidence>
<gene>
    <name evidence="5" type="ORF">PAUR_a4574</name>
</gene>
<dbReference type="PANTHER" id="PTHR10696">
    <property type="entry name" value="GAMMA-BUTYROBETAINE HYDROXYLASE-RELATED"/>
    <property type="match status" value="1"/>
</dbReference>
<dbReference type="InterPro" id="IPR042098">
    <property type="entry name" value="TauD-like_sf"/>
</dbReference>
<dbReference type="InterPro" id="IPR003819">
    <property type="entry name" value="TauD/TfdA-like"/>
</dbReference>
<dbReference type="PANTHER" id="PTHR10696:SF56">
    <property type="entry name" value="TAUD_TFDA-LIKE DOMAIN-CONTAINING PROTEIN"/>
    <property type="match status" value="1"/>
</dbReference>
<comment type="cofactor">
    <cofactor evidence="1">
        <name>Fe(2+)</name>
        <dbReference type="ChEBI" id="CHEBI:29033"/>
    </cofactor>
</comment>
<evidence type="ECO:0000259" key="4">
    <source>
        <dbReference type="Pfam" id="PF02668"/>
    </source>
</evidence>
<organism evidence="5 6">
    <name type="scientific">Pseudoalteromonas aurantia 208</name>
    <dbReference type="NCBI Taxonomy" id="1314867"/>
    <lineage>
        <taxon>Bacteria</taxon>
        <taxon>Pseudomonadati</taxon>
        <taxon>Pseudomonadota</taxon>
        <taxon>Gammaproteobacteria</taxon>
        <taxon>Alteromonadales</taxon>
        <taxon>Pseudoalteromonadaceae</taxon>
        <taxon>Pseudoalteromonas</taxon>
    </lineage>
</organism>
<accession>A0ABR9EJR8</accession>
<evidence type="ECO:0000256" key="1">
    <source>
        <dbReference type="ARBA" id="ARBA00001954"/>
    </source>
</evidence>
<protein>
    <recommendedName>
        <fullName evidence="4">TauD/TfdA-like domain-containing protein</fullName>
    </recommendedName>
</protein>
<comment type="caution">
    <text evidence="5">The sequence shown here is derived from an EMBL/GenBank/DDBJ whole genome shotgun (WGS) entry which is preliminary data.</text>
</comment>